<dbReference type="PANTHER" id="PTHR30572:SF18">
    <property type="entry name" value="ABC-TYPE MACROLIDE FAMILY EXPORT SYSTEM PERMEASE COMPONENT 2"/>
    <property type="match status" value="1"/>
</dbReference>
<sequence length="784" mass="87267">MIKHYFKITIRRLFKQKTYSLTSILGLTVGLTASILIFLWMLDELSVDRFHTKADRIYKVLINDLYADGRMETYEAPTVMIGQALRTDIPEMDEVVQTSWSEGMLVKSGDKKFIETGLYADPGLFSLFSFPISSGNKLRPLSHINSISISEKLANKLFNGDPIGRTLTIDQLGDFMVSSVFEDIPQHSSLRFDFVISFENWKKQNSWANHWRSGATQAFVTLKSESAFNATDSKVRKIIQTHCSDCNREAFLYPFSQLYLHGKFENGKNSGGRISQVILFGCIAGIILIMACFNFTNLATARASTRTKEIGVRKSVGAGRISIGIQFIGESLFISFISLYFAIILVSVFLPILNEITGKSLHLDYSNPVLVLSLMGITLLCGVLAGLYPAFYLSALNTWTVLKNSKVRLKGGSFRKGLIVTQFAVSVMLITGSIGIYRQLGYIFKMDLGFSKENIIVIPQKEGLSHNYAPFKADLQQIPTVKNVALVGSNVFQVPITTTDPVWPGKPENSSISFKVLRSDDGFIPTMHIKLIAGRNFYSNRADSSNYIINEKAMLAMGLIKQNVIGTKLEMWNGKGEIIGLTEDFINGNLHQGTEPLILMFTTTNGFNYYIKTIENANINQTLASIEAIAKKYSPDYPFEYSFLEGDYSKEYKTESVLGKLSLGFTVVAVIVCCLGLFGLATFAAEQRIKEIGVRKVLGASVSDIVILLSKELAGLVFMAILVAIPTAYYFLNKWLEDFAYRIDISWWVLVLAGMSALMIALLTVSFQAIKAAVSNPVKSVRRE</sequence>
<dbReference type="InterPro" id="IPR003838">
    <property type="entry name" value="ABC3_permease_C"/>
</dbReference>
<reference evidence="9 10" key="1">
    <citation type="submission" date="2020-01" db="EMBL/GenBank/DDBJ databases">
        <authorList>
            <person name="Kim M.K."/>
        </authorList>
    </citation>
    <scope>NUCLEOTIDE SEQUENCE [LARGE SCALE GENOMIC DNA]</scope>
    <source>
        <strain evidence="9 10">172606-1</strain>
    </source>
</reference>
<feature type="transmembrane region" description="Helical" evidence="6">
    <location>
        <begin position="321"/>
        <end position="350"/>
    </location>
</feature>
<organism evidence="9 10">
    <name type="scientific">Rhodocytophaga rosea</name>
    <dbReference type="NCBI Taxonomy" id="2704465"/>
    <lineage>
        <taxon>Bacteria</taxon>
        <taxon>Pseudomonadati</taxon>
        <taxon>Bacteroidota</taxon>
        <taxon>Cytophagia</taxon>
        <taxon>Cytophagales</taxon>
        <taxon>Rhodocytophagaceae</taxon>
        <taxon>Rhodocytophaga</taxon>
    </lineage>
</organism>
<dbReference type="Pfam" id="PF02687">
    <property type="entry name" value="FtsX"/>
    <property type="match status" value="2"/>
</dbReference>
<keyword evidence="2" id="KW-1003">Cell membrane</keyword>
<feature type="domain" description="ABC3 transporter permease C-terminal" evidence="7">
    <location>
        <begin position="665"/>
        <end position="776"/>
    </location>
</feature>
<dbReference type="GO" id="GO:0022857">
    <property type="term" value="F:transmembrane transporter activity"/>
    <property type="evidence" value="ECO:0007669"/>
    <property type="project" value="TreeGrafter"/>
</dbReference>
<evidence type="ECO:0000256" key="5">
    <source>
        <dbReference type="ARBA" id="ARBA00023136"/>
    </source>
</evidence>
<keyword evidence="5 6" id="KW-0472">Membrane</keyword>
<feature type="transmembrane region" description="Helical" evidence="6">
    <location>
        <begin position="745"/>
        <end position="770"/>
    </location>
</feature>
<name>A0A6C0GGF1_9BACT</name>
<evidence type="ECO:0000259" key="7">
    <source>
        <dbReference type="Pfam" id="PF02687"/>
    </source>
</evidence>
<comment type="subcellular location">
    <subcellularLocation>
        <location evidence="1">Cell membrane</location>
        <topology evidence="1">Multi-pass membrane protein</topology>
    </subcellularLocation>
</comment>
<dbReference type="Proteomes" id="UP000480178">
    <property type="component" value="Chromosome"/>
</dbReference>
<gene>
    <name evidence="9" type="ORF">GXP67_10180</name>
</gene>
<evidence type="ECO:0000256" key="1">
    <source>
        <dbReference type="ARBA" id="ARBA00004651"/>
    </source>
</evidence>
<dbReference type="KEGG" id="rhoz:GXP67_10180"/>
<dbReference type="Pfam" id="PF12704">
    <property type="entry name" value="MacB_PCD"/>
    <property type="match status" value="1"/>
</dbReference>
<dbReference type="InterPro" id="IPR025857">
    <property type="entry name" value="MacB_PCD"/>
</dbReference>
<dbReference type="EMBL" id="CP048222">
    <property type="protein sequence ID" value="QHT66989.1"/>
    <property type="molecule type" value="Genomic_DNA"/>
</dbReference>
<keyword evidence="3 6" id="KW-0812">Transmembrane</keyword>
<feature type="domain" description="MacB-like periplasmic core" evidence="8">
    <location>
        <begin position="20"/>
        <end position="237"/>
    </location>
</feature>
<dbReference type="RefSeq" id="WP_162443033.1">
    <property type="nucleotide sequence ID" value="NZ_CP048222.1"/>
</dbReference>
<evidence type="ECO:0000259" key="8">
    <source>
        <dbReference type="Pfam" id="PF12704"/>
    </source>
</evidence>
<protein>
    <submittedName>
        <fullName evidence="9">FtsX-like permease family protein</fullName>
    </submittedName>
</protein>
<accession>A0A6C0GGF1</accession>
<evidence type="ECO:0000256" key="4">
    <source>
        <dbReference type="ARBA" id="ARBA00022989"/>
    </source>
</evidence>
<keyword evidence="4 6" id="KW-1133">Transmembrane helix</keyword>
<feature type="transmembrane region" description="Helical" evidence="6">
    <location>
        <begin position="277"/>
        <end position="300"/>
    </location>
</feature>
<feature type="transmembrane region" description="Helical" evidence="6">
    <location>
        <begin position="21"/>
        <end position="42"/>
    </location>
</feature>
<dbReference type="GO" id="GO:0005886">
    <property type="term" value="C:plasma membrane"/>
    <property type="evidence" value="ECO:0007669"/>
    <property type="project" value="UniProtKB-SubCell"/>
</dbReference>
<evidence type="ECO:0000313" key="10">
    <source>
        <dbReference type="Proteomes" id="UP000480178"/>
    </source>
</evidence>
<proteinExistence type="predicted"/>
<feature type="transmembrane region" description="Helical" evidence="6">
    <location>
        <begin position="663"/>
        <end position="685"/>
    </location>
</feature>
<dbReference type="PANTHER" id="PTHR30572">
    <property type="entry name" value="MEMBRANE COMPONENT OF TRANSPORTER-RELATED"/>
    <property type="match status" value="1"/>
</dbReference>
<feature type="transmembrane region" description="Helical" evidence="6">
    <location>
        <begin position="370"/>
        <end position="396"/>
    </location>
</feature>
<evidence type="ECO:0000256" key="6">
    <source>
        <dbReference type="SAM" id="Phobius"/>
    </source>
</evidence>
<feature type="domain" description="ABC3 transporter permease C-terminal" evidence="7">
    <location>
        <begin position="282"/>
        <end position="397"/>
    </location>
</feature>
<evidence type="ECO:0000256" key="2">
    <source>
        <dbReference type="ARBA" id="ARBA00022475"/>
    </source>
</evidence>
<dbReference type="InterPro" id="IPR050250">
    <property type="entry name" value="Macrolide_Exporter_MacB"/>
</dbReference>
<feature type="transmembrane region" description="Helical" evidence="6">
    <location>
        <begin position="697"/>
        <end position="725"/>
    </location>
</feature>
<feature type="transmembrane region" description="Helical" evidence="6">
    <location>
        <begin position="417"/>
        <end position="437"/>
    </location>
</feature>
<evidence type="ECO:0000256" key="3">
    <source>
        <dbReference type="ARBA" id="ARBA00022692"/>
    </source>
</evidence>
<evidence type="ECO:0000313" key="9">
    <source>
        <dbReference type="EMBL" id="QHT66989.1"/>
    </source>
</evidence>
<keyword evidence="10" id="KW-1185">Reference proteome</keyword>
<dbReference type="AlphaFoldDB" id="A0A6C0GGF1"/>